<sequence length="155" mass="17753">MKRFGTVTAMNLFLVAMIIILIFLDEEGAFEKFTHIGPSNDVKFLNIKVNTWSKTTLVYIISFLSAFLTQFFRANITTGFFSSQLANHAINKLDVTRTEAQYLIWVHPLSWWFLGIVGFMVTLSMQLQFMLFALLGSMCAEIPFYLSLLSDKKTL</sequence>
<accession>A0A6C0BZG2</accession>
<name>A0A6C0BZG2_9ZZZZ</name>
<keyword evidence="1" id="KW-1133">Transmembrane helix</keyword>
<dbReference type="EMBL" id="MN739275">
    <property type="protein sequence ID" value="QHS96673.1"/>
    <property type="molecule type" value="Genomic_DNA"/>
</dbReference>
<keyword evidence="1" id="KW-0472">Membrane</keyword>
<feature type="transmembrane region" description="Helical" evidence="1">
    <location>
        <begin position="7"/>
        <end position="24"/>
    </location>
</feature>
<feature type="transmembrane region" description="Helical" evidence="1">
    <location>
        <begin position="102"/>
        <end position="123"/>
    </location>
</feature>
<proteinExistence type="predicted"/>
<feature type="transmembrane region" description="Helical" evidence="1">
    <location>
        <begin position="57"/>
        <end position="81"/>
    </location>
</feature>
<dbReference type="AlphaFoldDB" id="A0A6C0BZG2"/>
<feature type="transmembrane region" description="Helical" evidence="1">
    <location>
        <begin position="129"/>
        <end position="149"/>
    </location>
</feature>
<organism evidence="2">
    <name type="scientific">viral metagenome</name>
    <dbReference type="NCBI Taxonomy" id="1070528"/>
    <lineage>
        <taxon>unclassified sequences</taxon>
        <taxon>metagenomes</taxon>
        <taxon>organismal metagenomes</taxon>
    </lineage>
</organism>
<protein>
    <submittedName>
        <fullName evidence="2">Uncharacterized protein</fullName>
    </submittedName>
</protein>
<reference evidence="2" key="1">
    <citation type="journal article" date="2020" name="Nature">
        <title>Giant virus diversity and host interactions through global metagenomics.</title>
        <authorList>
            <person name="Schulz F."/>
            <person name="Roux S."/>
            <person name="Paez-Espino D."/>
            <person name="Jungbluth S."/>
            <person name="Walsh D.A."/>
            <person name="Denef V.J."/>
            <person name="McMahon K.D."/>
            <person name="Konstantinidis K.T."/>
            <person name="Eloe-Fadrosh E.A."/>
            <person name="Kyrpides N.C."/>
            <person name="Woyke T."/>
        </authorList>
    </citation>
    <scope>NUCLEOTIDE SEQUENCE</scope>
    <source>
        <strain evidence="2">GVMAG-M-3300020166-18</strain>
    </source>
</reference>
<evidence type="ECO:0000313" key="2">
    <source>
        <dbReference type="EMBL" id="QHS96673.1"/>
    </source>
</evidence>
<keyword evidence="1" id="KW-0812">Transmembrane</keyword>
<evidence type="ECO:0000256" key="1">
    <source>
        <dbReference type="SAM" id="Phobius"/>
    </source>
</evidence>